<name>A0AAE0F8Z7_9CHLO</name>
<evidence type="ECO:0000313" key="3">
    <source>
        <dbReference type="Proteomes" id="UP001190700"/>
    </source>
</evidence>
<dbReference type="EMBL" id="LGRX02022852">
    <property type="protein sequence ID" value="KAK3255224.1"/>
    <property type="molecule type" value="Genomic_DNA"/>
</dbReference>
<organism evidence="2 3">
    <name type="scientific">Cymbomonas tetramitiformis</name>
    <dbReference type="NCBI Taxonomy" id="36881"/>
    <lineage>
        <taxon>Eukaryota</taxon>
        <taxon>Viridiplantae</taxon>
        <taxon>Chlorophyta</taxon>
        <taxon>Pyramimonadophyceae</taxon>
        <taxon>Pyramimonadales</taxon>
        <taxon>Pyramimonadaceae</taxon>
        <taxon>Cymbomonas</taxon>
    </lineage>
</organism>
<reference evidence="2 3" key="1">
    <citation type="journal article" date="2015" name="Genome Biol. Evol.">
        <title>Comparative Genomics of a Bacterivorous Green Alga Reveals Evolutionary Causalities and Consequences of Phago-Mixotrophic Mode of Nutrition.</title>
        <authorList>
            <person name="Burns J.A."/>
            <person name="Paasch A."/>
            <person name="Narechania A."/>
            <person name="Kim E."/>
        </authorList>
    </citation>
    <scope>NUCLEOTIDE SEQUENCE [LARGE SCALE GENOMIC DNA]</scope>
    <source>
        <strain evidence="2 3">PLY_AMNH</strain>
    </source>
</reference>
<evidence type="ECO:0000256" key="1">
    <source>
        <dbReference type="SAM" id="MobiDB-lite"/>
    </source>
</evidence>
<sequence>MNEQEALPDGGADPEVCRDDGLTPRTRSTRPDEAGMPAYDIFFATAFSPGKFHRIGLWPAVWRSGPWTVDWHRTCS</sequence>
<dbReference type="Proteomes" id="UP001190700">
    <property type="component" value="Unassembled WGS sequence"/>
</dbReference>
<comment type="caution">
    <text evidence="2">The sequence shown here is derived from an EMBL/GenBank/DDBJ whole genome shotgun (WGS) entry which is preliminary data.</text>
</comment>
<keyword evidence="3" id="KW-1185">Reference proteome</keyword>
<accession>A0AAE0F8Z7</accession>
<feature type="region of interest" description="Disordered" evidence="1">
    <location>
        <begin position="1"/>
        <end position="34"/>
    </location>
</feature>
<evidence type="ECO:0000313" key="2">
    <source>
        <dbReference type="EMBL" id="KAK3255224.1"/>
    </source>
</evidence>
<protein>
    <submittedName>
        <fullName evidence="2">Uncharacterized protein</fullName>
    </submittedName>
</protein>
<proteinExistence type="predicted"/>
<dbReference type="AlphaFoldDB" id="A0AAE0F8Z7"/>
<gene>
    <name evidence="2" type="ORF">CYMTET_35583</name>
</gene>